<evidence type="ECO:0000313" key="7">
    <source>
        <dbReference type="Proteomes" id="UP001152622"/>
    </source>
</evidence>
<gene>
    <name evidence="6" type="ORF">SKAU_G00405110</name>
</gene>
<dbReference type="InterPro" id="IPR010736">
    <property type="entry name" value="SHIPPO-rpt"/>
</dbReference>
<evidence type="ECO:0000256" key="1">
    <source>
        <dbReference type="ARBA" id="ARBA00004123"/>
    </source>
</evidence>
<feature type="region of interest" description="Disordered" evidence="5">
    <location>
        <begin position="73"/>
        <end position="126"/>
    </location>
</feature>
<dbReference type="GO" id="GO:0005737">
    <property type="term" value="C:cytoplasm"/>
    <property type="evidence" value="ECO:0007669"/>
    <property type="project" value="UniProtKB-SubCell"/>
</dbReference>
<feature type="compositionally biased region" description="Polar residues" evidence="5">
    <location>
        <begin position="34"/>
        <end position="52"/>
    </location>
</feature>
<dbReference type="PANTHER" id="PTHR35678">
    <property type="entry name" value="PROTEIN STPG4"/>
    <property type="match status" value="1"/>
</dbReference>
<evidence type="ECO:0000256" key="4">
    <source>
        <dbReference type="ARBA" id="ARBA00023242"/>
    </source>
</evidence>
<organism evidence="6 7">
    <name type="scientific">Synaphobranchus kaupii</name>
    <name type="common">Kaup's arrowtooth eel</name>
    <dbReference type="NCBI Taxonomy" id="118154"/>
    <lineage>
        <taxon>Eukaryota</taxon>
        <taxon>Metazoa</taxon>
        <taxon>Chordata</taxon>
        <taxon>Craniata</taxon>
        <taxon>Vertebrata</taxon>
        <taxon>Euteleostomi</taxon>
        <taxon>Actinopterygii</taxon>
        <taxon>Neopterygii</taxon>
        <taxon>Teleostei</taxon>
        <taxon>Anguilliformes</taxon>
        <taxon>Synaphobranchidae</taxon>
        <taxon>Synaphobranchus</taxon>
    </lineage>
</organism>
<evidence type="ECO:0000256" key="5">
    <source>
        <dbReference type="SAM" id="MobiDB-lite"/>
    </source>
</evidence>
<feature type="region of interest" description="Disordered" evidence="5">
    <location>
        <begin position="1"/>
        <end position="52"/>
    </location>
</feature>
<keyword evidence="7" id="KW-1185">Reference proteome</keyword>
<evidence type="ECO:0000256" key="2">
    <source>
        <dbReference type="ARBA" id="ARBA00004496"/>
    </source>
</evidence>
<dbReference type="GO" id="GO:0044727">
    <property type="term" value="P:epigenetic programing of male pronucleus"/>
    <property type="evidence" value="ECO:0007669"/>
    <property type="project" value="TreeGrafter"/>
</dbReference>
<dbReference type="GO" id="GO:0042393">
    <property type="term" value="F:histone binding"/>
    <property type="evidence" value="ECO:0007669"/>
    <property type="project" value="TreeGrafter"/>
</dbReference>
<dbReference type="Proteomes" id="UP001152622">
    <property type="component" value="Chromosome 21"/>
</dbReference>
<evidence type="ECO:0000256" key="3">
    <source>
        <dbReference type="ARBA" id="ARBA00022490"/>
    </source>
</evidence>
<evidence type="ECO:0008006" key="8">
    <source>
        <dbReference type="Google" id="ProtNLM"/>
    </source>
</evidence>
<reference evidence="6" key="1">
    <citation type="journal article" date="2023" name="Science">
        <title>Genome structures resolve the early diversification of teleost fishes.</title>
        <authorList>
            <person name="Parey E."/>
            <person name="Louis A."/>
            <person name="Montfort J."/>
            <person name="Bouchez O."/>
            <person name="Roques C."/>
            <person name="Iampietro C."/>
            <person name="Lluch J."/>
            <person name="Castinel A."/>
            <person name="Donnadieu C."/>
            <person name="Desvignes T."/>
            <person name="Floi Bucao C."/>
            <person name="Jouanno E."/>
            <person name="Wen M."/>
            <person name="Mejri S."/>
            <person name="Dirks R."/>
            <person name="Jansen H."/>
            <person name="Henkel C."/>
            <person name="Chen W.J."/>
            <person name="Zahm M."/>
            <person name="Cabau C."/>
            <person name="Klopp C."/>
            <person name="Thompson A.W."/>
            <person name="Robinson-Rechavi M."/>
            <person name="Braasch I."/>
            <person name="Lecointre G."/>
            <person name="Bobe J."/>
            <person name="Postlethwait J.H."/>
            <person name="Berthelot C."/>
            <person name="Roest Crollius H."/>
            <person name="Guiguen Y."/>
        </authorList>
    </citation>
    <scope>NUCLEOTIDE SEQUENCE</scope>
    <source>
        <strain evidence="6">WJC10195</strain>
    </source>
</reference>
<sequence>MAEGDAKELSVGPQSDRAERETSPVASGKLCKGLNNSSQHRGNASSIPSKYQTKLIQIDQRKGFSIQARRFNAEDSQNENPGPGAYMSHSPADVISPSFSKRGTGGLASQAARIPPLRQRHTPAPNTYSLQSSLLLKNSFSQVGSSAFQPPIAVTTENLKSTTPAPNQYQVSFSGVERNTAVSGQSVFLSRTGRINPYSSVLDGPSPCQYVVTDALTRPIPRVPFSCFKSSSVRIPGMVTSQVPGPGTYNPHEPPEPHRRAVLPRGHYLCLSAPAIPPPKTTPLPGPGQYNIANSNALPKQPSPRVVFLSGGSRWVIGATGMGFPGPGYYDPAKPVKQSFLYNQCKKWVPT</sequence>
<dbReference type="AlphaFoldDB" id="A0A9Q1E9T4"/>
<dbReference type="GO" id="GO:0042585">
    <property type="term" value="C:germinal vesicle"/>
    <property type="evidence" value="ECO:0007669"/>
    <property type="project" value="TreeGrafter"/>
</dbReference>
<comment type="subcellular location">
    <subcellularLocation>
        <location evidence="2">Cytoplasm</location>
    </subcellularLocation>
    <subcellularLocation>
        <location evidence="1">Nucleus</location>
    </subcellularLocation>
</comment>
<accession>A0A9Q1E9T4</accession>
<comment type="caution">
    <text evidence="6">The sequence shown here is derived from an EMBL/GenBank/DDBJ whole genome shotgun (WGS) entry which is preliminary data.</text>
</comment>
<name>A0A9Q1E9T4_SYNKA</name>
<keyword evidence="4" id="KW-0539">Nucleus</keyword>
<dbReference type="GO" id="GO:0001940">
    <property type="term" value="C:male pronucleus"/>
    <property type="evidence" value="ECO:0007669"/>
    <property type="project" value="TreeGrafter"/>
</dbReference>
<protein>
    <recommendedName>
        <fullName evidence="8">O(6)-methylguanine-induced apoptosis 2</fullName>
    </recommendedName>
</protein>
<dbReference type="OrthoDB" id="186871at2759"/>
<proteinExistence type="predicted"/>
<dbReference type="PANTHER" id="PTHR35678:SF1">
    <property type="entry name" value="PROTEIN STPG4"/>
    <property type="match status" value="1"/>
</dbReference>
<evidence type="ECO:0000313" key="6">
    <source>
        <dbReference type="EMBL" id="KAJ8334872.1"/>
    </source>
</evidence>
<dbReference type="Pfam" id="PF07004">
    <property type="entry name" value="SHIPPO-rpt"/>
    <property type="match status" value="4"/>
</dbReference>
<keyword evidence="3" id="KW-0963">Cytoplasm</keyword>
<dbReference type="GO" id="GO:0001939">
    <property type="term" value="C:female pronucleus"/>
    <property type="evidence" value="ECO:0007669"/>
    <property type="project" value="TreeGrafter"/>
</dbReference>
<dbReference type="GO" id="GO:0003682">
    <property type="term" value="F:chromatin binding"/>
    <property type="evidence" value="ECO:0007669"/>
    <property type="project" value="TreeGrafter"/>
</dbReference>
<dbReference type="EMBL" id="JAINUF010000021">
    <property type="protein sequence ID" value="KAJ8334872.1"/>
    <property type="molecule type" value="Genomic_DNA"/>
</dbReference>